<keyword evidence="1" id="KW-0238">DNA-binding</keyword>
<organism evidence="3 4">
    <name type="scientific">Catellatospora chokoriensis</name>
    <dbReference type="NCBI Taxonomy" id="310353"/>
    <lineage>
        <taxon>Bacteria</taxon>
        <taxon>Bacillati</taxon>
        <taxon>Actinomycetota</taxon>
        <taxon>Actinomycetes</taxon>
        <taxon>Micromonosporales</taxon>
        <taxon>Micromonosporaceae</taxon>
        <taxon>Catellatospora</taxon>
    </lineage>
</organism>
<proteinExistence type="predicted"/>
<accession>A0A8J3JWU5</accession>
<name>A0A8J3JWU5_9ACTN</name>
<sequence length="210" mass="22308">MKISELSRGSGVSLPTVKYYLREGLLPPGRAMGRNQAEYGDAHLRRLRLIRALIDVGNLSVAAVRQVLRAVDDAELPGHDLLGTAHEAIAGTPRADRGTAGWQAARAEAARIVTERGWRVHAHAPALDQLADAIAALRELGQEDMLAMVDGYAEATERLAAQEVGLVLARADRAAMVEGVVTGTVLGEAVLTALRRLAQEHTSAGLTEAS</sequence>
<feature type="domain" description="HTH merR-type" evidence="2">
    <location>
        <begin position="1"/>
        <end position="70"/>
    </location>
</feature>
<dbReference type="InterPro" id="IPR009061">
    <property type="entry name" value="DNA-bd_dom_put_sf"/>
</dbReference>
<dbReference type="GO" id="GO:0003700">
    <property type="term" value="F:DNA-binding transcription factor activity"/>
    <property type="evidence" value="ECO:0007669"/>
    <property type="project" value="InterPro"/>
</dbReference>
<dbReference type="SMART" id="SM00422">
    <property type="entry name" value="HTH_MERR"/>
    <property type="match status" value="1"/>
</dbReference>
<protein>
    <submittedName>
        <fullName evidence="3">MerR family transcriptional regulator</fullName>
    </submittedName>
</protein>
<evidence type="ECO:0000313" key="3">
    <source>
        <dbReference type="EMBL" id="GIF88358.1"/>
    </source>
</evidence>
<comment type="caution">
    <text evidence="3">The sequence shown here is derived from an EMBL/GenBank/DDBJ whole genome shotgun (WGS) entry which is preliminary data.</text>
</comment>
<dbReference type="SUPFAM" id="SSF46955">
    <property type="entry name" value="Putative DNA-binding domain"/>
    <property type="match status" value="1"/>
</dbReference>
<dbReference type="InterPro" id="IPR047057">
    <property type="entry name" value="MerR_fam"/>
</dbReference>
<dbReference type="PROSITE" id="PS50937">
    <property type="entry name" value="HTH_MERR_2"/>
    <property type="match status" value="1"/>
</dbReference>
<dbReference type="Gene3D" id="1.10.1660.10">
    <property type="match status" value="1"/>
</dbReference>
<dbReference type="EMBL" id="BONG01000008">
    <property type="protein sequence ID" value="GIF88358.1"/>
    <property type="molecule type" value="Genomic_DNA"/>
</dbReference>
<dbReference type="PRINTS" id="PR00040">
    <property type="entry name" value="HTHMERR"/>
</dbReference>
<dbReference type="PANTHER" id="PTHR30204:SF98">
    <property type="entry name" value="HTH-TYPE TRANSCRIPTIONAL REGULATOR ADHR"/>
    <property type="match status" value="1"/>
</dbReference>
<dbReference type="AlphaFoldDB" id="A0A8J3JWU5"/>
<reference evidence="3 4" key="1">
    <citation type="submission" date="2021-01" db="EMBL/GenBank/DDBJ databases">
        <title>Whole genome shotgun sequence of Catellatospora chokoriensis NBRC 107358.</title>
        <authorList>
            <person name="Komaki H."/>
            <person name="Tamura T."/>
        </authorList>
    </citation>
    <scope>NUCLEOTIDE SEQUENCE [LARGE SCALE GENOMIC DNA]</scope>
    <source>
        <strain evidence="3 4">NBRC 107358</strain>
    </source>
</reference>
<evidence type="ECO:0000313" key="4">
    <source>
        <dbReference type="Proteomes" id="UP000619293"/>
    </source>
</evidence>
<dbReference type="GO" id="GO:0003677">
    <property type="term" value="F:DNA binding"/>
    <property type="evidence" value="ECO:0007669"/>
    <property type="project" value="UniProtKB-KW"/>
</dbReference>
<dbReference type="RefSeq" id="WP_191843338.1">
    <property type="nucleotide sequence ID" value="NZ_BAAALB010000002.1"/>
</dbReference>
<dbReference type="PANTHER" id="PTHR30204">
    <property type="entry name" value="REDOX-CYCLING DRUG-SENSING TRANSCRIPTIONAL ACTIVATOR SOXR"/>
    <property type="match status" value="1"/>
</dbReference>
<dbReference type="Pfam" id="PF13411">
    <property type="entry name" value="MerR_1"/>
    <property type="match status" value="1"/>
</dbReference>
<gene>
    <name evidence="3" type="ORF">Cch02nite_18020</name>
</gene>
<dbReference type="InterPro" id="IPR000551">
    <property type="entry name" value="MerR-type_HTH_dom"/>
</dbReference>
<evidence type="ECO:0000256" key="1">
    <source>
        <dbReference type="ARBA" id="ARBA00023125"/>
    </source>
</evidence>
<dbReference type="Proteomes" id="UP000619293">
    <property type="component" value="Unassembled WGS sequence"/>
</dbReference>
<keyword evidence="4" id="KW-1185">Reference proteome</keyword>
<evidence type="ECO:0000259" key="2">
    <source>
        <dbReference type="PROSITE" id="PS50937"/>
    </source>
</evidence>